<feature type="transmembrane region" description="Helical" evidence="1">
    <location>
        <begin position="152"/>
        <end position="171"/>
    </location>
</feature>
<reference evidence="3" key="1">
    <citation type="journal article" date="2019" name="Int. J. Syst. Evol. Microbiol.">
        <title>The Global Catalogue of Microorganisms (GCM) 10K type strain sequencing project: providing services to taxonomists for standard genome sequencing and annotation.</title>
        <authorList>
            <consortium name="The Broad Institute Genomics Platform"/>
            <consortium name="The Broad Institute Genome Sequencing Center for Infectious Disease"/>
            <person name="Wu L."/>
            <person name="Ma J."/>
        </authorList>
    </citation>
    <scope>NUCLEOTIDE SEQUENCE [LARGE SCALE GENOMIC DNA]</scope>
    <source>
        <strain evidence="3">CGMCC 4.7677</strain>
    </source>
</reference>
<evidence type="ECO:0000256" key="1">
    <source>
        <dbReference type="SAM" id="Phobius"/>
    </source>
</evidence>
<protein>
    <submittedName>
        <fullName evidence="2">Uncharacterized protein</fullName>
    </submittedName>
</protein>
<feature type="transmembrane region" description="Helical" evidence="1">
    <location>
        <begin position="12"/>
        <end position="34"/>
    </location>
</feature>
<name>A0ABQ3JB81_9PSEU</name>
<sequence>MLLIESRAGLHRPLMVVTAVMAVLAAVAVVGLFADPRQLVGAPVWSKTAKFAVSIALYTATLAWMLSLLPRARRWGWWMGTVVAAGLTVEMVLIVWQTIVRGRRLHFNFATEADRFIHNQMATAVYLLWAATLVVALLLWWQRLADPARASAIRAGLFLALTGMALGMLMFTPTPEQQAVIDAGGEPAVVGSHSVGAPEDGPGLPLTGWSVDGGDLRIAHFAGLHALQLIPLLAFGLEALSRRVPVLRPAVVRRRLIRIAAVEYLGLIALLTWQALRGQALLRPDGATLLAVAALVITAVAAAAVAVRTSPARLEPGQQSGPAQ</sequence>
<feature type="transmembrane region" description="Helical" evidence="1">
    <location>
        <begin position="49"/>
        <end position="69"/>
    </location>
</feature>
<dbReference type="Proteomes" id="UP000605897">
    <property type="component" value="Unassembled WGS sequence"/>
</dbReference>
<evidence type="ECO:0000313" key="2">
    <source>
        <dbReference type="EMBL" id="GHF18079.1"/>
    </source>
</evidence>
<keyword evidence="1" id="KW-1133">Transmembrane helix</keyword>
<gene>
    <name evidence="2" type="ORF">GCM10017786_59770</name>
</gene>
<organism evidence="2 3">
    <name type="scientific">Amycolatopsis deserti</name>
    <dbReference type="NCBI Taxonomy" id="185696"/>
    <lineage>
        <taxon>Bacteria</taxon>
        <taxon>Bacillati</taxon>
        <taxon>Actinomycetota</taxon>
        <taxon>Actinomycetes</taxon>
        <taxon>Pseudonocardiales</taxon>
        <taxon>Pseudonocardiaceae</taxon>
        <taxon>Amycolatopsis</taxon>
    </lineage>
</organism>
<accession>A0ABQ3JB81</accession>
<feature type="transmembrane region" description="Helical" evidence="1">
    <location>
        <begin position="116"/>
        <end position="140"/>
    </location>
</feature>
<feature type="transmembrane region" description="Helical" evidence="1">
    <location>
        <begin position="256"/>
        <end position="276"/>
    </location>
</feature>
<comment type="caution">
    <text evidence="2">The sequence shown here is derived from an EMBL/GenBank/DDBJ whole genome shotgun (WGS) entry which is preliminary data.</text>
</comment>
<feature type="transmembrane region" description="Helical" evidence="1">
    <location>
        <begin position="288"/>
        <end position="307"/>
    </location>
</feature>
<keyword evidence="1" id="KW-0812">Transmembrane</keyword>
<evidence type="ECO:0000313" key="3">
    <source>
        <dbReference type="Proteomes" id="UP000605897"/>
    </source>
</evidence>
<feature type="transmembrane region" description="Helical" evidence="1">
    <location>
        <begin position="218"/>
        <end position="235"/>
    </location>
</feature>
<proteinExistence type="predicted"/>
<dbReference type="RefSeq" id="WP_191247964.1">
    <property type="nucleotide sequence ID" value="NZ_BNAU01000008.1"/>
</dbReference>
<dbReference type="EMBL" id="BNAU01000008">
    <property type="protein sequence ID" value="GHF18079.1"/>
    <property type="molecule type" value="Genomic_DNA"/>
</dbReference>
<keyword evidence="3" id="KW-1185">Reference proteome</keyword>
<feature type="transmembrane region" description="Helical" evidence="1">
    <location>
        <begin position="76"/>
        <end position="96"/>
    </location>
</feature>
<keyword evidence="1" id="KW-0472">Membrane</keyword>